<sequence>MSYANAWVLAIAGLIFQAPCLGQSLVTVGNAPGEVATVIGPSKFAVDLGKCRFSVDLLPSQRMTFNDPDLVVYYSGSKEGGEAHLRQAETNFGASWSFEKKGSRQEKWLGMMCESAENFSAQTLGRKTIEGAEVSSALSDVRESNDLRCPADLKDGKWIPRPILKKGESYVFAEISGAGWVGFLIGYKASKSRKELSSLRFCALSGDNVLMGAAENSEQPLAIPVGAMGEIIKSLSTIRFSD</sequence>
<dbReference type="Proteomes" id="UP000078572">
    <property type="component" value="Chromosome 2"/>
</dbReference>
<dbReference type="EMBL" id="CP016023">
    <property type="protein sequence ID" value="ANJ75386.1"/>
    <property type="molecule type" value="Genomic_DNA"/>
</dbReference>
<dbReference type="AlphaFoldDB" id="A0A192A556"/>
<organism evidence="1 2">
    <name type="scientific">Ralstonia insidiosa</name>
    <dbReference type="NCBI Taxonomy" id="190721"/>
    <lineage>
        <taxon>Bacteria</taxon>
        <taxon>Pseudomonadati</taxon>
        <taxon>Pseudomonadota</taxon>
        <taxon>Betaproteobacteria</taxon>
        <taxon>Burkholderiales</taxon>
        <taxon>Burkholderiaceae</taxon>
        <taxon>Ralstonia</taxon>
    </lineage>
</organism>
<protein>
    <submittedName>
        <fullName evidence="1">Uncharacterized protein</fullName>
    </submittedName>
</protein>
<name>A0A192A556_9RALS</name>
<gene>
    <name evidence="1" type="ORF">A9Y76_23090</name>
</gene>
<evidence type="ECO:0000313" key="1">
    <source>
        <dbReference type="EMBL" id="ANJ75386.1"/>
    </source>
</evidence>
<accession>A0A192A556</accession>
<evidence type="ECO:0000313" key="2">
    <source>
        <dbReference type="Proteomes" id="UP000078572"/>
    </source>
</evidence>
<proteinExistence type="predicted"/>
<reference evidence="2" key="1">
    <citation type="submission" date="2016-06" db="EMBL/GenBank/DDBJ databases">
        <authorList>
            <person name="Xu Y."/>
            <person name="Nagy A."/>
            <person name="Yan X."/>
            <person name="Kim S.W."/>
            <person name="Haley B."/>
            <person name="Liu N.T."/>
            <person name="Nou X."/>
        </authorList>
    </citation>
    <scope>NUCLEOTIDE SEQUENCE [LARGE SCALE GENOMIC DNA]</scope>
    <source>
        <strain evidence="2">ATCC 49129</strain>
    </source>
</reference>
<keyword evidence="2" id="KW-1185">Reference proteome</keyword>